<dbReference type="InterPro" id="IPR008947">
    <property type="entry name" value="PLipase_C/P1_nuclease_dom_sf"/>
</dbReference>
<gene>
    <name evidence="2" type="ORF">C3K47_03550</name>
</gene>
<keyword evidence="3" id="KW-1185">Reference proteome</keyword>
<dbReference type="Proteomes" id="UP000236893">
    <property type="component" value="Unassembled WGS sequence"/>
</dbReference>
<dbReference type="AlphaFoldDB" id="A0A2S5A7A8"/>
<evidence type="ECO:0000313" key="3">
    <source>
        <dbReference type="Proteomes" id="UP000236893"/>
    </source>
</evidence>
<dbReference type="InterPro" id="IPR029002">
    <property type="entry name" value="PLPC/GPLD1"/>
</dbReference>
<comment type="caution">
    <text evidence="2">The sequence shown here is derived from an EMBL/GenBank/DDBJ whole genome shotgun (WGS) entry which is preliminary data.</text>
</comment>
<dbReference type="EMBL" id="PQVF01000002">
    <property type="protein sequence ID" value="POY38481.1"/>
    <property type="molecule type" value="Genomic_DNA"/>
</dbReference>
<sequence length="320" mass="37313">MRFRRVSIVFMFLLLPLVTARASRKWGFWAHMQINRMAVFTLPEEMLGFYKRNIDYITKHAVDPDKLRYLLKNEAPKHYIDLDLYPELFTQTKLRQWNEAVSCYSVDTLEANGVLPWNIEQFMKRLTRAFANRDSAAVLRCSAFLGHYLADASVPLHTTSNYNGQKTNQKGIHAFWETRLPVLFAENYDQLTGRSVYINNTSSYIWKLIFQSHSAVDSVLCFEEELNKTTAAERKFGLNNKNGAIVSDYSEEYARNYHQRLNGMVERRMQAAISSVGNFWYTAWVNAGQPDLNNWRLHESSEGLDSLQYSKTKLKTREEE</sequence>
<feature type="domain" description="Phospholipase C/D" evidence="1">
    <location>
        <begin position="31"/>
        <end position="208"/>
    </location>
</feature>
<dbReference type="RefSeq" id="WP_103787738.1">
    <property type="nucleotide sequence ID" value="NZ_PQVF01000002.1"/>
</dbReference>
<dbReference type="Pfam" id="PF00882">
    <property type="entry name" value="Zn_dep_PLPC"/>
    <property type="match status" value="1"/>
</dbReference>
<evidence type="ECO:0000313" key="2">
    <source>
        <dbReference type="EMBL" id="POY38481.1"/>
    </source>
</evidence>
<dbReference type="Gene3D" id="1.10.575.10">
    <property type="entry name" value="P1 Nuclease"/>
    <property type="match status" value="1"/>
</dbReference>
<proteinExistence type="predicted"/>
<organism evidence="2 3">
    <name type="scientific">Solitalea longa</name>
    <dbReference type="NCBI Taxonomy" id="2079460"/>
    <lineage>
        <taxon>Bacteria</taxon>
        <taxon>Pseudomonadati</taxon>
        <taxon>Bacteroidota</taxon>
        <taxon>Sphingobacteriia</taxon>
        <taxon>Sphingobacteriales</taxon>
        <taxon>Sphingobacteriaceae</taxon>
        <taxon>Solitalea</taxon>
    </lineage>
</organism>
<dbReference type="GO" id="GO:0016788">
    <property type="term" value="F:hydrolase activity, acting on ester bonds"/>
    <property type="evidence" value="ECO:0007669"/>
    <property type="project" value="InterPro"/>
</dbReference>
<accession>A0A2S5A7A8</accession>
<name>A0A2S5A7A8_9SPHI</name>
<reference evidence="2 3" key="1">
    <citation type="submission" date="2018-01" db="EMBL/GenBank/DDBJ databases">
        <authorList>
            <person name="Gaut B.S."/>
            <person name="Morton B.R."/>
            <person name="Clegg M.T."/>
            <person name="Duvall M.R."/>
        </authorList>
    </citation>
    <scope>NUCLEOTIDE SEQUENCE [LARGE SCALE GENOMIC DNA]</scope>
    <source>
        <strain evidence="2 3">HR-AV</strain>
    </source>
</reference>
<protein>
    <submittedName>
        <fullName evidence="2">S1/P1 Nuclease</fullName>
    </submittedName>
</protein>
<dbReference type="CDD" id="cd10981">
    <property type="entry name" value="ZnPC_S1P1"/>
    <property type="match status" value="1"/>
</dbReference>
<dbReference type="SUPFAM" id="SSF48537">
    <property type="entry name" value="Phospholipase C/P1 nuclease"/>
    <property type="match status" value="1"/>
</dbReference>
<dbReference type="OrthoDB" id="267579at2"/>
<evidence type="ECO:0000259" key="1">
    <source>
        <dbReference type="Pfam" id="PF00882"/>
    </source>
</evidence>